<comment type="caution">
    <text evidence="3">The sequence shown here is derived from an EMBL/GenBank/DDBJ whole genome shotgun (WGS) entry which is preliminary data.</text>
</comment>
<evidence type="ECO:0000313" key="3">
    <source>
        <dbReference type="EMBL" id="RVX75511.1"/>
    </source>
</evidence>
<dbReference type="Pfam" id="PF01425">
    <property type="entry name" value="Amidase"/>
    <property type="match status" value="1"/>
</dbReference>
<organism evidence="3 4">
    <name type="scientific">Exophiala mesophila</name>
    <name type="common">Black yeast-like fungus</name>
    <dbReference type="NCBI Taxonomy" id="212818"/>
    <lineage>
        <taxon>Eukaryota</taxon>
        <taxon>Fungi</taxon>
        <taxon>Dikarya</taxon>
        <taxon>Ascomycota</taxon>
        <taxon>Pezizomycotina</taxon>
        <taxon>Eurotiomycetes</taxon>
        <taxon>Chaetothyriomycetidae</taxon>
        <taxon>Chaetothyriales</taxon>
        <taxon>Herpotrichiellaceae</taxon>
        <taxon>Exophiala</taxon>
    </lineage>
</organism>
<feature type="domain" description="Amidase" evidence="2">
    <location>
        <begin position="101"/>
        <end position="521"/>
    </location>
</feature>
<reference evidence="3 4" key="1">
    <citation type="submission" date="2017-03" db="EMBL/GenBank/DDBJ databases">
        <title>Genomes of endolithic fungi from Antarctica.</title>
        <authorList>
            <person name="Coleine C."/>
            <person name="Masonjones S."/>
            <person name="Stajich J.E."/>
        </authorList>
    </citation>
    <scope>NUCLEOTIDE SEQUENCE [LARGE SCALE GENOMIC DNA]</scope>
    <source>
        <strain evidence="3 4">CCFEE 6314</strain>
    </source>
</reference>
<comment type="similarity">
    <text evidence="1">Belongs to the amidase family.</text>
</comment>
<dbReference type="Gene3D" id="3.90.1300.10">
    <property type="entry name" value="Amidase signature (AS) domain"/>
    <property type="match status" value="1"/>
</dbReference>
<accession>A0A438NIG0</accession>
<evidence type="ECO:0000313" key="4">
    <source>
        <dbReference type="Proteomes" id="UP000288859"/>
    </source>
</evidence>
<proteinExistence type="inferred from homology"/>
<gene>
    <name evidence="3" type="ORF">B0A52_00864</name>
</gene>
<dbReference type="InterPro" id="IPR036928">
    <property type="entry name" value="AS_sf"/>
</dbReference>
<dbReference type="SUPFAM" id="SSF75304">
    <property type="entry name" value="Amidase signature (AS) enzymes"/>
    <property type="match status" value="1"/>
</dbReference>
<dbReference type="PANTHER" id="PTHR11895:SF170">
    <property type="entry name" value="AMIDASE"/>
    <property type="match status" value="1"/>
</dbReference>
<dbReference type="Proteomes" id="UP000288859">
    <property type="component" value="Unassembled WGS sequence"/>
</dbReference>
<name>A0A438NIG0_EXOME</name>
<evidence type="ECO:0000259" key="2">
    <source>
        <dbReference type="Pfam" id="PF01425"/>
    </source>
</evidence>
<evidence type="ECO:0000256" key="1">
    <source>
        <dbReference type="ARBA" id="ARBA00009199"/>
    </source>
</evidence>
<dbReference type="PROSITE" id="PS00571">
    <property type="entry name" value="AMIDASES"/>
    <property type="match status" value="1"/>
</dbReference>
<dbReference type="EMBL" id="NAJM01000002">
    <property type="protein sequence ID" value="RVX75511.1"/>
    <property type="molecule type" value="Genomic_DNA"/>
</dbReference>
<dbReference type="InterPro" id="IPR020556">
    <property type="entry name" value="Amidase_CS"/>
</dbReference>
<dbReference type="PANTHER" id="PTHR11895">
    <property type="entry name" value="TRANSAMIDASE"/>
    <property type="match status" value="1"/>
</dbReference>
<dbReference type="GO" id="GO:0003824">
    <property type="term" value="F:catalytic activity"/>
    <property type="evidence" value="ECO:0007669"/>
    <property type="project" value="InterPro"/>
</dbReference>
<dbReference type="VEuPathDB" id="FungiDB:PV10_03786"/>
<dbReference type="InterPro" id="IPR023631">
    <property type="entry name" value="Amidase_dom"/>
</dbReference>
<protein>
    <recommendedName>
        <fullName evidence="2">Amidase domain-containing protein</fullName>
    </recommendedName>
</protein>
<dbReference type="OrthoDB" id="1879366at2759"/>
<dbReference type="AlphaFoldDB" id="A0A438NIG0"/>
<dbReference type="InterPro" id="IPR000120">
    <property type="entry name" value="Amidase"/>
</dbReference>
<sequence>MINTLNDVPKSRTGLPVADLAATYGITVDSAHIDDWDKFLQSIDESARKVSEMDDYLPTLDVDKYPRSKGKIPEDTSTGWALQLVAKCRVPKSDKLLDRTVALKDNIGLAGVPCTNGSAAIPDWIPQFDATVATRIMDAGAIITGKSGQLESGAYTCENGCYESTSETAISGIVDNPWAKGYSAGGSSSGSASLVASGEVDMSLGCDQGGSIRMPASFCGIVGLKPTWGLVPYTGIIGLDASIDHVGPMCKNVHDCALLLDCIAGADGVDDRQQNSVVYGRTQYLNNFETSLTGTNRDRTLEGIRIGILSEGFGQPFSDPNVDNCVRQAARQFEMLGAHVETCSIPSHETGQMIWGLATFMGSFQQAATGNVTGRKLVYATDRVTRTSCDQSLFDAGGPGVRSMLLSGMHLYDSYGPGLYARCKNLLRKLNDEYDGSLKRYDVLITPTTPHAAPRHHPPQTGPAERLAKALPITFNTSTLDATGHPAISIPVGFVPAQDDNSIRLPVGMQIIGPHYGEDKLFRVAGSWERHFDWKI</sequence>